<keyword evidence="2" id="KW-1185">Reference proteome</keyword>
<evidence type="ECO:0000313" key="2">
    <source>
        <dbReference type="Proteomes" id="UP000236333"/>
    </source>
</evidence>
<evidence type="ECO:0000313" key="1">
    <source>
        <dbReference type="EMBL" id="PNH01729.1"/>
    </source>
</evidence>
<dbReference type="InterPro" id="IPR036597">
    <property type="entry name" value="Fido-like_dom_sf"/>
</dbReference>
<dbReference type="Gene3D" id="1.10.3290.10">
    <property type="entry name" value="Fido-like domain"/>
    <property type="match status" value="1"/>
</dbReference>
<dbReference type="Proteomes" id="UP000236333">
    <property type="component" value="Unassembled WGS sequence"/>
</dbReference>
<gene>
    <name evidence="1" type="ORF">TSOC_012359</name>
</gene>
<proteinExistence type="predicted"/>
<accession>A0A2J7ZN84</accession>
<dbReference type="AlphaFoldDB" id="A0A2J7ZN84"/>
<dbReference type="OrthoDB" id="536158at2759"/>
<dbReference type="EMBL" id="PGGS01000806">
    <property type="protein sequence ID" value="PNH01729.1"/>
    <property type="molecule type" value="Genomic_DNA"/>
</dbReference>
<reference evidence="1 2" key="1">
    <citation type="journal article" date="2017" name="Mol. Biol. Evol.">
        <title>The 4-celled Tetrabaena socialis nuclear genome reveals the essential components for genetic control of cell number at the origin of multicellularity in the volvocine lineage.</title>
        <authorList>
            <person name="Featherston J."/>
            <person name="Arakaki Y."/>
            <person name="Hanschen E.R."/>
            <person name="Ferris P.J."/>
            <person name="Michod R.E."/>
            <person name="Olson B.J.S.C."/>
            <person name="Nozaki H."/>
            <person name="Durand P.M."/>
        </authorList>
    </citation>
    <scope>NUCLEOTIDE SEQUENCE [LARGE SCALE GENOMIC DNA]</scope>
    <source>
        <strain evidence="1 2">NIES-571</strain>
    </source>
</reference>
<comment type="caution">
    <text evidence="1">The sequence shown here is derived from an EMBL/GenBank/DDBJ whole genome shotgun (WGS) entry which is preliminary data.</text>
</comment>
<protein>
    <submittedName>
        <fullName evidence="1">Uncharacterized protein</fullName>
    </submittedName>
</protein>
<sequence>MQKGILKSKELLQASPYMTNFSLRSLAANVFLSNKLEGTLHADVSDSDTYRLIADDLASGNALRPEPATPWPAEGHGVLCSTRTQLLQHARALKYILSLHDITSAVLLEAHQTLMWGAEGLEHGFRQQPSHSGTGYVYPEPGAIPDGVDRVLRTLTVNLNRVRTGDMDINMMAATLFST</sequence>
<organism evidence="1 2">
    <name type="scientific">Tetrabaena socialis</name>
    <dbReference type="NCBI Taxonomy" id="47790"/>
    <lineage>
        <taxon>Eukaryota</taxon>
        <taxon>Viridiplantae</taxon>
        <taxon>Chlorophyta</taxon>
        <taxon>core chlorophytes</taxon>
        <taxon>Chlorophyceae</taxon>
        <taxon>CS clade</taxon>
        <taxon>Chlamydomonadales</taxon>
        <taxon>Tetrabaenaceae</taxon>
        <taxon>Tetrabaena</taxon>
    </lineage>
</organism>
<name>A0A2J7ZN84_9CHLO</name>